<dbReference type="NCBIfam" id="TIGR01571">
    <property type="entry name" value="A_thal_Cys_rich"/>
    <property type="match status" value="1"/>
</dbReference>
<evidence type="ECO:0000313" key="1">
    <source>
        <dbReference type="EnsemblPlants" id="EMT19237"/>
    </source>
</evidence>
<accession>N1R104</accession>
<name>N1R104_AEGTA</name>
<proteinExistence type="predicted"/>
<dbReference type="PANTHER" id="PTHR15907">
    <property type="entry name" value="DUF614 FAMILY PROTEIN-RELATED"/>
    <property type="match status" value="1"/>
</dbReference>
<dbReference type="InterPro" id="IPR006461">
    <property type="entry name" value="PLAC_motif_containing"/>
</dbReference>
<protein>
    <submittedName>
        <fullName evidence="1">Uncharacterized protein</fullName>
    </submittedName>
</protein>
<sequence>MDAAEQLPAPAAPTTRALVHAQPPVHPWTTGLFDCAEDPGNCWMTCFCPCVTFGLVAEIVDRGSLSSGASAALYVLMGMVTSWWFPPIYTCFYRTKMRAQYGLQEEPYPDLCVHCFCEYCALCQEYRELHNRGFVMDIGWHANMELQQRGGVAATVPPAMHVDGMTRCSSLKGDSIFKGCFFFYQLGACRVGCVMGLMALLIQSWARLEPHFVDKLIKDQVVLLAVFLRGVSRLHPILPGLRRRQVWS</sequence>
<organism evidence="1">
    <name type="scientific">Aegilops tauschii</name>
    <name type="common">Tausch's goatgrass</name>
    <name type="synonym">Aegilops squarrosa</name>
    <dbReference type="NCBI Taxonomy" id="37682"/>
    <lineage>
        <taxon>Eukaryota</taxon>
        <taxon>Viridiplantae</taxon>
        <taxon>Streptophyta</taxon>
        <taxon>Embryophyta</taxon>
        <taxon>Tracheophyta</taxon>
        <taxon>Spermatophyta</taxon>
        <taxon>Magnoliopsida</taxon>
        <taxon>Liliopsida</taxon>
        <taxon>Poales</taxon>
        <taxon>Poaceae</taxon>
        <taxon>BOP clade</taxon>
        <taxon>Pooideae</taxon>
        <taxon>Triticodae</taxon>
        <taxon>Triticeae</taxon>
        <taxon>Triticinae</taxon>
        <taxon>Aegilops</taxon>
    </lineage>
</organism>
<dbReference type="AlphaFoldDB" id="N1R104"/>
<dbReference type="Pfam" id="PF04749">
    <property type="entry name" value="PLAC8"/>
    <property type="match status" value="1"/>
</dbReference>
<dbReference type="EnsemblPlants" id="EMT19237">
    <property type="protein sequence ID" value="EMT19237"/>
    <property type="gene ID" value="F775_11263"/>
</dbReference>
<reference evidence="1" key="1">
    <citation type="submission" date="2015-06" db="UniProtKB">
        <authorList>
            <consortium name="EnsemblPlants"/>
        </authorList>
    </citation>
    <scope>IDENTIFICATION</scope>
</reference>